<feature type="region of interest" description="Disordered" evidence="1">
    <location>
        <begin position="1"/>
        <end position="43"/>
    </location>
</feature>
<dbReference type="SUPFAM" id="SSF141255">
    <property type="entry name" value="YccV-like"/>
    <property type="match status" value="1"/>
</dbReference>
<dbReference type="InterPro" id="IPR041692">
    <property type="entry name" value="HHH_9"/>
</dbReference>
<dbReference type="FunFam" id="1.10.10.650:FF:000001">
    <property type="entry name" value="S1 RNA-binding domain 1"/>
    <property type="match status" value="1"/>
</dbReference>
<feature type="domain" description="S1 motif" evidence="2">
    <location>
        <begin position="730"/>
        <end position="763"/>
    </location>
</feature>
<dbReference type="SUPFAM" id="SSF158832">
    <property type="entry name" value="Tex N-terminal region-like"/>
    <property type="match status" value="1"/>
</dbReference>
<dbReference type="InterPro" id="IPR037027">
    <property type="entry name" value="YqgF/RNaseH-like_dom_sf"/>
</dbReference>
<dbReference type="GO" id="GO:0006412">
    <property type="term" value="P:translation"/>
    <property type="evidence" value="ECO:0007669"/>
    <property type="project" value="TreeGrafter"/>
</dbReference>
<comment type="caution">
    <text evidence="3">The sequence shown here is derived from an EMBL/GenBank/DDBJ whole genome shotgun (WGS) entry which is preliminary data.</text>
</comment>
<dbReference type="AlphaFoldDB" id="A0A8J6GZG2"/>
<dbReference type="InterPro" id="IPR003029">
    <property type="entry name" value="S1_domain"/>
</dbReference>
<dbReference type="SMART" id="SM00992">
    <property type="entry name" value="YccV-like"/>
    <property type="match status" value="1"/>
</dbReference>
<reference evidence="3" key="2">
    <citation type="submission" date="2021-08" db="EMBL/GenBank/DDBJ databases">
        <authorList>
            <person name="Eriksson T."/>
        </authorList>
    </citation>
    <scope>NUCLEOTIDE SEQUENCE</scope>
    <source>
        <strain evidence="3">Stoneville</strain>
        <tissue evidence="3">Whole head</tissue>
    </source>
</reference>
<dbReference type="Pfam" id="PF17674">
    <property type="entry name" value="HHH_9"/>
    <property type="match status" value="1"/>
</dbReference>
<dbReference type="SUPFAM" id="SSF50249">
    <property type="entry name" value="Nucleic acid-binding proteins"/>
    <property type="match status" value="1"/>
</dbReference>
<dbReference type="Pfam" id="PF08755">
    <property type="entry name" value="YccV-like"/>
    <property type="match status" value="1"/>
</dbReference>
<dbReference type="SMART" id="SM00316">
    <property type="entry name" value="S1"/>
    <property type="match status" value="1"/>
</dbReference>
<dbReference type="InterPro" id="IPR050437">
    <property type="entry name" value="Ribos_protein_bS1-like"/>
</dbReference>
<dbReference type="InterPro" id="IPR018974">
    <property type="entry name" value="Tex-like_N"/>
</dbReference>
<feature type="compositionally biased region" description="Basic residues" evidence="1">
    <location>
        <begin position="31"/>
        <end position="40"/>
    </location>
</feature>
<keyword evidence="4" id="KW-1185">Reference proteome</keyword>
<evidence type="ECO:0000259" key="2">
    <source>
        <dbReference type="PROSITE" id="PS50126"/>
    </source>
</evidence>
<dbReference type="InterPro" id="IPR012340">
    <property type="entry name" value="NA-bd_OB-fold"/>
</dbReference>
<dbReference type="GO" id="GO:0003677">
    <property type="term" value="F:DNA binding"/>
    <property type="evidence" value="ECO:0007669"/>
    <property type="project" value="InterPro"/>
</dbReference>
<dbReference type="SMART" id="SM00732">
    <property type="entry name" value="YqgFc"/>
    <property type="match status" value="1"/>
</dbReference>
<dbReference type="PROSITE" id="PS50126">
    <property type="entry name" value="S1"/>
    <property type="match status" value="1"/>
</dbReference>
<dbReference type="Proteomes" id="UP000719412">
    <property type="component" value="Unassembled WGS sequence"/>
</dbReference>
<dbReference type="Pfam" id="PF16921">
    <property type="entry name" value="Tex_YqgF"/>
    <property type="match status" value="1"/>
</dbReference>
<dbReference type="EMBL" id="JABDTM020028419">
    <property type="protein sequence ID" value="KAH0808975.1"/>
    <property type="molecule type" value="Genomic_DNA"/>
</dbReference>
<name>A0A8J6GZG2_TENMO</name>
<dbReference type="InterPro" id="IPR012337">
    <property type="entry name" value="RNaseH-like_sf"/>
</dbReference>
<dbReference type="Gene3D" id="1.10.150.310">
    <property type="entry name" value="Tex RuvX-like domain-like"/>
    <property type="match status" value="1"/>
</dbReference>
<dbReference type="InterPro" id="IPR036623">
    <property type="entry name" value="Hemimethylated_DNA-bd_sf"/>
</dbReference>
<proteinExistence type="predicted"/>
<dbReference type="InterPro" id="IPR055179">
    <property type="entry name" value="Tex-like_central_region"/>
</dbReference>
<dbReference type="InterPro" id="IPR032639">
    <property type="entry name" value="Tex_YqgF"/>
</dbReference>
<dbReference type="Pfam" id="PF09371">
    <property type="entry name" value="Tex_N"/>
    <property type="match status" value="1"/>
</dbReference>
<dbReference type="FunFam" id="3.30.420.140:FF:000001">
    <property type="entry name" value="RNA-binding transcriptional accessory protein"/>
    <property type="match status" value="1"/>
</dbReference>
<evidence type="ECO:0000313" key="4">
    <source>
        <dbReference type="Proteomes" id="UP000719412"/>
    </source>
</evidence>
<dbReference type="PANTHER" id="PTHR10724">
    <property type="entry name" value="30S RIBOSOMAL PROTEIN S1"/>
    <property type="match status" value="1"/>
</dbReference>
<dbReference type="InterPro" id="IPR023323">
    <property type="entry name" value="Tex-like_dom_sf"/>
</dbReference>
<protein>
    <recommendedName>
        <fullName evidence="2">S1 motif domain-containing protein</fullName>
    </recommendedName>
</protein>
<evidence type="ECO:0000256" key="1">
    <source>
        <dbReference type="SAM" id="MobiDB-lite"/>
    </source>
</evidence>
<dbReference type="Gene3D" id="2.40.50.140">
    <property type="entry name" value="Nucleic acid-binding proteins"/>
    <property type="match status" value="1"/>
</dbReference>
<dbReference type="SUPFAM" id="SSF47781">
    <property type="entry name" value="RuvA domain 2-like"/>
    <property type="match status" value="2"/>
</dbReference>
<dbReference type="Gene3D" id="1.10.3500.10">
    <property type="entry name" value="Tex N-terminal region-like"/>
    <property type="match status" value="1"/>
</dbReference>
<dbReference type="InterPro" id="IPR010994">
    <property type="entry name" value="RuvA_2-like"/>
</dbReference>
<dbReference type="InterPro" id="IPR006641">
    <property type="entry name" value="YqgF/RNaseH-like_dom"/>
</dbReference>
<dbReference type="Gene3D" id="3.30.420.140">
    <property type="entry name" value="YqgF/RNase H-like domain"/>
    <property type="match status" value="1"/>
</dbReference>
<dbReference type="InterPro" id="IPR023319">
    <property type="entry name" value="Tex-like_HTH_dom_sf"/>
</dbReference>
<sequence>MSNSKKTNLKRKIKIEKTEQEEEDEEEGVSKKQKISKKPGSKQVAVKAKNYEPLWSEHELLAEQTGLSLNVAKNITKLFEDGNTIPFIARYRRDATNNMTAEDLRAAKETCDEIIVLRNKMSTVIKSLKKLDVLTNDLAHAVTSSRSIEELEYIYSSYKTGSKRRLAERAKELGLEKPALMLLNNERKVSLSDYIVDNNKDLSSAAAVEKGIIHIISAIISTDAEILASLRELRKRSNFAIKTQKLGSKQHSDSKENKKEDDTKFDTYKDFEIATKYIKPHQVLAINRGENLKVLSVKVIVPGVIFQQYKSLCTKKWFNVGEAYQLRTNILKQAVDDSYNRLVEPLIKREIRSELKQKAERASCEVFSANLKQLLLATPLKGKHILGIDPGFSNGCKLALISPMGEMISHNVLYPHKSNRKDKDATILKDMLLEHYCELIALGNGTACRETEEWISKLIQEKFFQPLDVKYTIVREDGASIYSCSPEAKKEFADLDPNIISAISLARRIQEPLAELIKVEPKHLGVGMYQHDIKKKYLDEALDDVVSECVSFVGVDLNTASQCLLRHVAGLTEAKAQQVIEHRTKNGPFVCRQQLLEVYRIGKKVFQQCAGFLRVGPTSVEEEAYFYKNTIATKLDCTNIHPESYGIAAELVKEMNLKLVDVGKSDFIKTVKEKQLDSSKLKEKFKVDEQTIQLILDALCKPLNHDLRSDCPSEPVFKKGLTTIYEIQVGSVLTGVVSNVTHFGCFVDIGVGMNGLIHVSKYNGFSMKLGDKVETFSAPEQARNILHMIQGFSKHHLDSPFDVPATQRNSDLKFAVRMIMKDVSHNGDKCVIYSWNVGFSGVSASTECLEAPHSVAFHSKSKPKQPFYNVLMDDGSYRYVAQEALVPTTEVGALHSNKDLGRHFSHFFNNHFVPNAEK</sequence>
<reference evidence="3" key="1">
    <citation type="journal article" date="2020" name="J Insects Food Feed">
        <title>The yellow mealworm (Tenebrio molitor) genome: a resource for the emerging insects as food and feed industry.</title>
        <authorList>
            <person name="Eriksson T."/>
            <person name="Andere A."/>
            <person name="Kelstrup H."/>
            <person name="Emery V."/>
            <person name="Picard C."/>
        </authorList>
    </citation>
    <scope>NUCLEOTIDE SEQUENCE</scope>
    <source>
        <strain evidence="3">Stoneville</strain>
        <tissue evidence="3">Whole head</tissue>
    </source>
</reference>
<dbReference type="Gene3D" id="1.10.10.650">
    <property type="entry name" value="RuvA domain 2-like"/>
    <property type="match status" value="1"/>
</dbReference>
<dbReference type="Pfam" id="PF00575">
    <property type="entry name" value="S1"/>
    <property type="match status" value="1"/>
</dbReference>
<dbReference type="PANTHER" id="PTHR10724:SF10">
    <property type="entry name" value="S1 RNA-BINDING DOMAIN-CONTAINING PROTEIN 1"/>
    <property type="match status" value="1"/>
</dbReference>
<dbReference type="Pfam" id="PF12836">
    <property type="entry name" value="HHH_3"/>
    <property type="match status" value="1"/>
</dbReference>
<gene>
    <name evidence="3" type="ORF">GEV33_013813</name>
</gene>
<evidence type="ECO:0000313" key="3">
    <source>
        <dbReference type="EMBL" id="KAH0808975.1"/>
    </source>
</evidence>
<dbReference type="GO" id="GO:0006139">
    <property type="term" value="P:nucleobase-containing compound metabolic process"/>
    <property type="evidence" value="ECO:0007669"/>
    <property type="project" value="InterPro"/>
</dbReference>
<dbReference type="GO" id="GO:0003729">
    <property type="term" value="F:mRNA binding"/>
    <property type="evidence" value="ECO:0007669"/>
    <property type="project" value="TreeGrafter"/>
</dbReference>
<dbReference type="Pfam" id="PF22706">
    <property type="entry name" value="Tex_central_region"/>
    <property type="match status" value="1"/>
</dbReference>
<dbReference type="Gene3D" id="2.30.30.390">
    <property type="entry name" value="Hemimethylated DNA-binding domain"/>
    <property type="match status" value="1"/>
</dbReference>
<accession>A0A8J6GZG2</accession>
<organism evidence="3 4">
    <name type="scientific">Tenebrio molitor</name>
    <name type="common">Yellow mealworm beetle</name>
    <dbReference type="NCBI Taxonomy" id="7067"/>
    <lineage>
        <taxon>Eukaryota</taxon>
        <taxon>Metazoa</taxon>
        <taxon>Ecdysozoa</taxon>
        <taxon>Arthropoda</taxon>
        <taxon>Hexapoda</taxon>
        <taxon>Insecta</taxon>
        <taxon>Pterygota</taxon>
        <taxon>Neoptera</taxon>
        <taxon>Endopterygota</taxon>
        <taxon>Coleoptera</taxon>
        <taxon>Polyphaga</taxon>
        <taxon>Cucujiformia</taxon>
        <taxon>Tenebrionidae</taxon>
        <taxon>Tenebrio</taxon>
    </lineage>
</organism>
<dbReference type="SUPFAM" id="SSF53098">
    <property type="entry name" value="Ribonuclease H-like"/>
    <property type="match status" value="1"/>
</dbReference>
<dbReference type="GO" id="GO:0003735">
    <property type="term" value="F:structural constituent of ribosome"/>
    <property type="evidence" value="ECO:0007669"/>
    <property type="project" value="TreeGrafter"/>
</dbReference>
<dbReference type="InterPro" id="IPR011722">
    <property type="entry name" value="Hemimethylated_DNA-bd_dom"/>
</dbReference>